<evidence type="ECO:0000313" key="2">
    <source>
        <dbReference type="EMBL" id="PIK38266.1"/>
    </source>
</evidence>
<keyword evidence="3" id="KW-1185">Reference proteome</keyword>
<feature type="compositionally biased region" description="Polar residues" evidence="1">
    <location>
        <begin position="225"/>
        <end position="246"/>
    </location>
</feature>
<comment type="caution">
    <text evidence="2">The sequence shown here is derived from an EMBL/GenBank/DDBJ whole genome shotgun (WGS) entry which is preliminary data.</text>
</comment>
<evidence type="ECO:0008006" key="4">
    <source>
        <dbReference type="Google" id="ProtNLM"/>
    </source>
</evidence>
<dbReference type="Proteomes" id="UP000230750">
    <property type="component" value="Unassembled WGS sequence"/>
</dbReference>
<dbReference type="OrthoDB" id="7687839at2759"/>
<accession>A0A2G8JR80</accession>
<protein>
    <recommendedName>
        <fullName evidence="4">PB1 domain-containing protein</fullName>
    </recommendedName>
</protein>
<dbReference type="EMBL" id="MRZV01001380">
    <property type="protein sequence ID" value="PIK38266.1"/>
    <property type="molecule type" value="Genomic_DNA"/>
</dbReference>
<name>A0A2G8JR80_STIJA</name>
<organism evidence="2 3">
    <name type="scientific">Stichopus japonicus</name>
    <name type="common">Sea cucumber</name>
    <dbReference type="NCBI Taxonomy" id="307972"/>
    <lineage>
        <taxon>Eukaryota</taxon>
        <taxon>Metazoa</taxon>
        <taxon>Echinodermata</taxon>
        <taxon>Eleutherozoa</taxon>
        <taxon>Echinozoa</taxon>
        <taxon>Holothuroidea</taxon>
        <taxon>Aspidochirotacea</taxon>
        <taxon>Aspidochirotida</taxon>
        <taxon>Stichopodidae</taxon>
        <taxon>Apostichopus</taxon>
    </lineage>
</organism>
<evidence type="ECO:0000313" key="3">
    <source>
        <dbReference type="Proteomes" id="UP000230750"/>
    </source>
</evidence>
<dbReference type="PANTHER" id="PTHR31025:SF29">
    <property type="entry name" value="SI:CH211-196P9.1"/>
    <property type="match status" value="1"/>
</dbReference>
<evidence type="ECO:0000256" key="1">
    <source>
        <dbReference type="SAM" id="MobiDB-lite"/>
    </source>
</evidence>
<proteinExistence type="predicted"/>
<reference evidence="2 3" key="1">
    <citation type="journal article" date="2017" name="PLoS Biol.">
        <title>The sea cucumber genome provides insights into morphological evolution and visceral regeneration.</title>
        <authorList>
            <person name="Zhang X."/>
            <person name="Sun L."/>
            <person name="Yuan J."/>
            <person name="Sun Y."/>
            <person name="Gao Y."/>
            <person name="Zhang L."/>
            <person name="Li S."/>
            <person name="Dai H."/>
            <person name="Hamel J.F."/>
            <person name="Liu C."/>
            <person name="Yu Y."/>
            <person name="Liu S."/>
            <person name="Lin W."/>
            <person name="Guo K."/>
            <person name="Jin S."/>
            <person name="Xu P."/>
            <person name="Storey K.B."/>
            <person name="Huan P."/>
            <person name="Zhang T."/>
            <person name="Zhou Y."/>
            <person name="Zhang J."/>
            <person name="Lin C."/>
            <person name="Li X."/>
            <person name="Xing L."/>
            <person name="Huo D."/>
            <person name="Sun M."/>
            <person name="Wang L."/>
            <person name="Mercier A."/>
            <person name="Li F."/>
            <person name="Yang H."/>
            <person name="Xiang J."/>
        </authorList>
    </citation>
    <scope>NUCLEOTIDE SEQUENCE [LARGE SCALE GENOMIC DNA]</scope>
    <source>
        <strain evidence="2">Shaxun</strain>
        <tissue evidence="2">Muscle</tissue>
    </source>
</reference>
<feature type="region of interest" description="Disordered" evidence="1">
    <location>
        <begin position="216"/>
        <end position="250"/>
    </location>
</feature>
<gene>
    <name evidence="2" type="ORF">BSL78_24886</name>
</gene>
<sequence length="389" mass="43799">MTTGLLIKETPSEITLATLKSSDHGLKQKASQMWCLTRVLPGLNGDEKDLCYIWRENKTCVVYPTSVNDTLEIIRKKFSIHGDFKLLAKYDGITKFVDIDPDDEDDVYVFEQSTELLVHTTSQENSSSCSSGSADTILVDSEGSFLDEGGCSPHQASARVGYPTAKEKTECAKAIIERFPSLKNRYSKHGYEHFCAEGKQTGFIQDRLKNIRRHIPEESKKRPFSQGSTFPSCPASSKSQMSSECSDPTPISEEAAHQLVSFCRRATSDLKKDITDAMKKTYGNRMLWITNESLTLAEILQKYPRYIDVEGLVNQDFHMKCGDEVSRQLLMKWDKQAQRPAENYSWSSMKIKTPPAMYLPSGYDFTLLHCHSDSQVAISHSLPPSEESN</sequence>
<dbReference type="AlphaFoldDB" id="A0A2G8JR80"/>
<dbReference type="PANTHER" id="PTHR31025">
    <property type="entry name" value="SI:CH211-196P9.1-RELATED"/>
    <property type="match status" value="1"/>
</dbReference>